<dbReference type="EMBL" id="CAXAMN010005546">
    <property type="protein sequence ID" value="CAK9014100.1"/>
    <property type="molecule type" value="Genomic_DNA"/>
</dbReference>
<dbReference type="InterPro" id="IPR011990">
    <property type="entry name" value="TPR-like_helical_dom_sf"/>
</dbReference>
<dbReference type="InterPro" id="IPR036020">
    <property type="entry name" value="WW_dom_sf"/>
</dbReference>
<evidence type="ECO:0000259" key="3">
    <source>
        <dbReference type="PROSITE" id="PS50020"/>
    </source>
</evidence>
<dbReference type="InterPro" id="IPR050667">
    <property type="entry name" value="PPR-containing_protein"/>
</dbReference>
<evidence type="ECO:0000313" key="4">
    <source>
        <dbReference type="EMBL" id="CAK9014100.1"/>
    </source>
</evidence>
<comment type="caution">
    <text evidence="4">The sequence shown here is derived from an EMBL/GenBank/DDBJ whole genome shotgun (WGS) entry which is preliminary data.</text>
</comment>
<name>A0ABP0JI51_9DINO</name>
<dbReference type="NCBIfam" id="TIGR00756">
    <property type="entry name" value="PPR"/>
    <property type="match status" value="1"/>
</dbReference>
<dbReference type="Gene3D" id="1.25.40.10">
    <property type="entry name" value="Tetratricopeptide repeat domain"/>
    <property type="match status" value="2"/>
</dbReference>
<dbReference type="Pfam" id="PF01535">
    <property type="entry name" value="PPR"/>
    <property type="match status" value="1"/>
</dbReference>
<dbReference type="PANTHER" id="PTHR47939:SF5">
    <property type="entry name" value="PENTACOTRIPEPTIDE-REPEAT REGION OF PRORP DOMAIN-CONTAINING PROTEIN"/>
    <property type="match status" value="1"/>
</dbReference>
<dbReference type="InterPro" id="IPR001202">
    <property type="entry name" value="WW_dom"/>
</dbReference>
<dbReference type="Gene3D" id="2.20.70.10">
    <property type="match status" value="1"/>
</dbReference>
<evidence type="ECO:0000313" key="5">
    <source>
        <dbReference type="Proteomes" id="UP001642484"/>
    </source>
</evidence>
<evidence type="ECO:0000256" key="2">
    <source>
        <dbReference type="SAM" id="MobiDB-lite"/>
    </source>
</evidence>
<organism evidence="4 5">
    <name type="scientific">Durusdinium trenchii</name>
    <dbReference type="NCBI Taxonomy" id="1381693"/>
    <lineage>
        <taxon>Eukaryota</taxon>
        <taxon>Sar</taxon>
        <taxon>Alveolata</taxon>
        <taxon>Dinophyceae</taxon>
        <taxon>Suessiales</taxon>
        <taxon>Symbiodiniaceae</taxon>
        <taxon>Durusdinium</taxon>
    </lineage>
</organism>
<evidence type="ECO:0000256" key="1">
    <source>
        <dbReference type="PROSITE-ProRule" id="PRU00708"/>
    </source>
</evidence>
<feature type="domain" description="WW" evidence="3">
    <location>
        <begin position="446"/>
        <end position="481"/>
    </location>
</feature>
<protein>
    <recommendedName>
        <fullName evidence="3">WW domain-containing protein</fullName>
    </recommendedName>
</protein>
<proteinExistence type="predicted"/>
<dbReference type="Proteomes" id="UP001642484">
    <property type="component" value="Unassembled WGS sequence"/>
</dbReference>
<dbReference type="SUPFAM" id="SSF51045">
    <property type="entry name" value="WW domain"/>
    <property type="match status" value="1"/>
</dbReference>
<feature type="region of interest" description="Disordered" evidence="2">
    <location>
        <begin position="432"/>
        <end position="455"/>
    </location>
</feature>
<dbReference type="PROSITE" id="PS50020">
    <property type="entry name" value="WW_DOMAIN_2"/>
    <property type="match status" value="1"/>
</dbReference>
<reference evidence="4 5" key="1">
    <citation type="submission" date="2024-02" db="EMBL/GenBank/DDBJ databases">
        <authorList>
            <person name="Chen Y."/>
            <person name="Shah S."/>
            <person name="Dougan E. K."/>
            <person name="Thang M."/>
            <person name="Chan C."/>
        </authorList>
    </citation>
    <scope>NUCLEOTIDE SEQUENCE [LARGE SCALE GENOMIC DNA]</scope>
</reference>
<dbReference type="CDD" id="cd00201">
    <property type="entry name" value="WW"/>
    <property type="match status" value="1"/>
</dbReference>
<dbReference type="InterPro" id="IPR002885">
    <property type="entry name" value="PPR_rpt"/>
</dbReference>
<dbReference type="PROSITE" id="PS51375">
    <property type="entry name" value="PPR"/>
    <property type="match status" value="1"/>
</dbReference>
<sequence length="481" mass="55621">MTMTHGTAIECHRHDESTISAQKAAKVSIKNARMLLYRGCTEFWTRRLATSCCRCNASLPYYAEDKLYRRNNRSLVLERLDPLPRNKLPDPNMTEEQRAMQRIVWNCMDNQDTAGVQKLCQEIPGDAGEEWQPVLRSIVHFFCKTLQYREAHMMFRRLPIRDTIAYNMMLQMLAKLRQTREFERYLQQMDEEEVPRSSITSCIILSACKESSDWQKALDILSELKTTSEGQHSTNVPYLLAMTACARAREKDTVAKLLEEMKANPSAEVTRSHYNAMLVACGTDVEGVVWLQLNLFTSHFTPSLRQMKFFPSFCGVWRRRRANEVVKMMRADGFTLSPPDWRVLILTHRGDFQRQQQLYEEMKQICPQEPPEETLAILLRSAVIDEDTGARDWVLQEMDRCGCSIDSEQAQRVPSLRRAISNYYRQLQPVQGASSLPPEKLAPEPLGLPSGWQSTVDRNSGRPYYWRVDDPTNTTTWTRPS</sequence>
<feature type="repeat" description="PPR" evidence="1">
    <location>
        <begin position="162"/>
        <end position="196"/>
    </location>
</feature>
<keyword evidence="5" id="KW-1185">Reference proteome</keyword>
<accession>A0ABP0JI51</accession>
<dbReference type="PANTHER" id="PTHR47939">
    <property type="entry name" value="MEMBRANE-ASSOCIATED SALT-INDUCIBLE PROTEIN-LIKE"/>
    <property type="match status" value="1"/>
</dbReference>
<gene>
    <name evidence="4" type="ORF">CCMP2556_LOCUS11536</name>
</gene>